<dbReference type="EMBL" id="DTLI01000206">
    <property type="protein sequence ID" value="HHS52909.1"/>
    <property type="molecule type" value="Genomic_DNA"/>
</dbReference>
<dbReference type="AlphaFoldDB" id="A0A7C6AAQ7"/>
<feature type="chain" id="PRO_5027767640" evidence="1">
    <location>
        <begin position="19"/>
        <end position="325"/>
    </location>
</feature>
<organism evidence="2">
    <name type="scientific">candidate division WOR-3 bacterium</name>
    <dbReference type="NCBI Taxonomy" id="2052148"/>
    <lineage>
        <taxon>Bacteria</taxon>
        <taxon>Bacteria division WOR-3</taxon>
    </lineage>
</organism>
<name>A0A7C6AAQ7_UNCW3</name>
<keyword evidence="1" id="KW-0732">Signal</keyword>
<reference evidence="2" key="1">
    <citation type="journal article" date="2020" name="mSystems">
        <title>Genome- and Community-Level Interaction Insights into Carbon Utilization and Element Cycling Functions of Hydrothermarchaeota in Hydrothermal Sediment.</title>
        <authorList>
            <person name="Zhou Z."/>
            <person name="Liu Y."/>
            <person name="Xu W."/>
            <person name="Pan J."/>
            <person name="Luo Z.H."/>
            <person name="Li M."/>
        </authorList>
    </citation>
    <scope>NUCLEOTIDE SEQUENCE [LARGE SCALE GENOMIC DNA]</scope>
    <source>
        <strain evidence="2">SpSt-876</strain>
    </source>
</reference>
<gene>
    <name evidence="2" type="ORF">ENW73_08665</name>
</gene>
<evidence type="ECO:0000256" key="1">
    <source>
        <dbReference type="SAM" id="SignalP"/>
    </source>
</evidence>
<protein>
    <submittedName>
        <fullName evidence="2">DUF4412 domain-containing protein</fullName>
    </submittedName>
</protein>
<sequence length="325" mass="36924">MKRFFILFSIAAFSLLYADAVIENYTKISMIGGMGSIESQTKTEIKGLKKAEDATVKMTGGILGAVAGKHKRQVTIIRLDKDVIWNINHNQKTYTESPIAFPDLTEEAKTEKVEKPEYEIVKSEFSVKNTGNKKEINGFACQEYVANWLLAIMKIETKEKTKSTMMITLWATPKNDLIKEFEKQENEFNKQLLAKIGTRVSPEQMKRFGAEFITSMFSIEKDEVNKKMVNLSDELKKIEGYPIVTEIKWTLEGEKSKKETMTEEEEEMPKGMGEAFAQALAKKGEKKAGAETEPAFYSYVEVKSIKLSEVPEKDFEVPQGYKLVK</sequence>
<accession>A0A7C6AAQ7</accession>
<evidence type="ECO:0000313" key="2">
    <source>
        <dbReference type="EMBL" id="HHS52909.1"/>
    </source>
</evidence>
<feature type="signal peptide" evidence="1">
    <location>
        <begin position="1"/>
        <end position="18"/>
    </location>
</feature>
<comment type="caution">
    <text evidence="2">The sequence shown here is derived from an EMBL/GenBank/DDBJ whole genome shotgun (WGS) entry which is preliminary data.</text>
</comment>
<proteinExistence type="predicted"/>